<dbReference type="Proteomes" id="UP000094056">
    <property type="component" value="Unassembled WGS sequence"/>
</dbReference>
<organism evidence="2 3">
    <name type="scientific">Candidatus Scalindua rubra</name>
    <dbReference type="NCBI Taxonomy" id="1872076"/>
    <lineage>
        <taxon>Bacteria</taxon>
        <taxon>Pseudomonadati</taxon>
        <taxon>Planctomycetota</taxon>
        <taxon>Candidatus Brocadiia</taxon>
        <taxon>Candidatus Brocadiales</taxon>
        <taxon>Candidatus Scalinduaceae</taxon>
        <taxon>Candidatus Scalindua</taxon>
    </lineage>
</organism>
<protein>
    <submittedName>
        <fullName evidence="2">Uncharacterized protein</fullName>
    </submittedName>
</protein>
<feature type="transmembrane region" description="Helical" evidence="1">
    <location>
        <begin position="160"/>
        <end position="180"/>
    </location>
</feature>
<keyword evidence="1" id="KW-1133">Transmembrane helix</keyword>
<keyword evidence="1" id="KW-0472">Membrane</keyword>
<proteinExistence type="predicted"/>
<comment type="caution">
    <text evidence="2">The sequence shown here is derived from an EMBL/GenBank/DDBJ whole genome shotgun (WGS) entry which is preliminary data.</text>
</comment>
<evidence type="ECO:0000313" key="2">
    <source>
        <dbReference type="EMBL" id="ODS33053.1"/>
    </source>
</evidence>
<dbReference type="EMBL" id="MAYW01000039">
    <property type="protein sequence ID" value="ODS33053.1"/>
    <property type="molecule type" value="Genomic_DNA"/>
</dbReference>
<evidence type="ECO:0000313" key="3">
    <source>
        <dbReference type="Proteomes" id="UP000094056"/>
    </source>
</evidence>
<feature type="transmembrane region" description="Helical" evidence="1">
    <location>
        <begin position="36"/>
        <end position="58"/>
    </location>
</feature>
<keyword evidence="1" id="KW-0812">Transmembrane</keyword>
<name>A0A1E3XBS4_9BACT</name>
<feature type="transmembrane region" description="Helical" evidence="1">
    <location>
        <begin position="78"/>
        <end position="101"/>
    </location>
</feature>
<sequence>MVQVDLPAAFAVGQIFAIISKDYLKKESQKFTNKLLGPINIFLSCCFAPVGMFLLIGWPAWEVMYWTGWVEAPFNRPFVAGFYIIFGIAMVVIGNVGFILAHHWYRNGHDKRVIYGAVIGTFLTVLPFLLWRGTWLKVGTYAVVTGGGGKSFFSLPFLPAWFVIISYMCITIIAMVVWLIKRGNRLEP</sequence>
<feature type="transmembrane region" description="Helical" evidence="1">
    <location>
        <begin position="113"/>
        <end position="131"/>
    </location>
</feature>
<dbReference type="AlphaFoldDB" id="A0A1E3XBS4"/>
<evidence type="ECO:0000256" key="1">
    <source>
        <dbReference type="SAM" id="Phobius"/>
    </source>
</evidence>
<reference evidence="2 3" key="1">
    <citation type="submission" date="2016-07" db="EMBL/GenBank/DDBJ databases">
        <title>Draft genome of Scalindua rubra, obtained from a brine-seawater interface in the Red Sea, sheds light on salt adaptation in anammox bacteria.</title>
        <authorList>
            <person name="Speth D.R."/>
            <person name="Lagkouvardos I."/>
            <person name="Wang Y."/>
            <person name="Qian P.-Y."/>
            <person name="Dutilh B.E."/>
            <person name="Jetten M.S."/>
        </authorList>
    </citation>
    <scope>NUCLEOTIDE SEQUENCE [LARGE SCALE GENOMIC DNA]</scope>
    <source>
        <strain evidence="2">BSI-1</strain>
    </source>
</reference>
<accession>A0A1E3XBS4</accession>
<gene>
    <name evidence="2" type="ORF">SCARUB_01815</name>
</gene>